<comment type="caution">
    <text evidence="1">The sequence shown here is derived from an EMBL/GenBank/DDBJ whole genome shotgun (WGS) entry which is preliminary data.</text>
</comment>
<evidence type="ECO:0000313" key="2">
    <source>
        <dbReference type="Proteomes" id="UP001055879"/>
    </source>
</evidence>
<name>A0ACB8XGA6_ARCLA</name>
<proteinExistence type="predicted"/>
<keyword evidence="2" id="KW-1185">Reference proteome</keyword>
<dbReference type="Proteomes" id="UP001055879">
    <property type="component" value="Linkage Group LG18"/>
</dbReference>
<reference evidence="1 2" key="2">
    <citation type="journal article" date="2022" name="Mol. Ecol. Resour.">
        <title>The genomes of chicory, endive, great burdock and yacon provide insights into Asteraceae paleo-polyploidization history and plant inulin production.</title>
        <authorList>
            <person name="Fan W."/>
            <person name="Wang S."/>
            <person name="Wang H."/>
            <person name="Wang A."/>
            <person name="Jiang F."/>
            <person name="Liu H."/>
            <person name="Zhao H."/>
            <person name="Xu D."/>
            <person name="Zhang Y."/>
        </authorList>
    </citation>
    <scope>NUCLEOTIDE SEQUENCE [LARGE SCALE GENOMIC DNA]</scope>
    <source>
        <strain evidence="2">cv. Niubang</strain>
    </source>
</reference>
<sequence length="93" mass="10968">MRGREKRCKQRRIEFWRWVSNWKWVTGEGEKSPADDTEPQKGQCFLLVFKADGVVDDHGIDNANDDEKEFGEELEMEMDGEIEKAKMKKPDDF</sequence>
<dbReference type="EMBL" id="CM042064">
    <property type="protein sequence ID" value="KAI3665595.1"/>
    <property type="molecule type" value="Genomic_DNA"/>
</dbReference>
<reference evidence="2" key="1">
    <citation type="journal article" date="2022" name="Mol. Ecol. Resour.">
        <title>The genomes of chicory, endive, great burdock and yacon provide insights into Asteraceae palaeo-polyploidization history and plant inulin production.</title>
        <authorList>
            <person name="Fan W."/>
            <person name="Wang S."/>
            <person name="Wang H."/>
            <person name="Wang A."/>
            <person name="Jiang F."/>
            <person name="Liu H."/>
            <person name="Zhao H."/>
            <person name="Xu D."/>
            <person name="Zhang Y."/>
        </authorList>
    </citation>
    <scope>NUCLEOTIDE SEQUENCE [LARGE SCALE GENOMIC DNA]</scope>
    <source>
        <strain evidence="2">cv. Niubang</strain>
    </source>
</reference>
<gene>
    <name evidence="1" type="ORF">L6452_44222</name>
</gene>
<evidence type="ECO:0000313" key="1">
    <source>
        <dbReference type="EMBL" id="KAI3665595.1"/>
    </source>
</evidence>
<organism evidence="1 2">
    <name type="scientific">Arctium lappa</name>
    <name type="common">Greater burdock</name>
    <name type="synonym">Lappa major</name>
    <dbReference type="NCBI Taxonomy" id="4217"/>
    <lineage>
        <taxon>Eukaryota</taxon>
        <taxon>Viridiplantae</taxon>
        <taxon>Streptophyta</taxon>
        <taxon>Embryophyta</taxon>
        <taxon>Tracheophyta</taxon>
        <taxon>Spermatophyta</taxon>
        <taxon>Magnoliopsida</taxon>
        <taxon>eudicotyledons</taxon>
        <taxon>Gunneridae</taxon>
        <taxon>Pentapetalae</taxon>
        <taxon>asterids</taxon>
        <taxon>campanulids</taxon>
        <taxon>Asterales</taxon>
        <taxon>Asteraceae</taxon>
        <taxon>Carduoideae</taxon>
        <taxon>Cardueae</taxon>
        <taxon>Arctiinae</taxon>
        <taxon>Arctium</taxon>
    </lineage>
</organism>
<accession>A0ACB8XGA6</accession>
<protein>
    <submittedName>
        <fullName evidence="1">Uncharacterized protein</fullName>
    </submittedName>
</protein>